<evidence type="ECO:0000313" key="10">
    <source>
        <dbReference type="RefSeq" id="XP_037887707.1"/>
    </source>
</evidence>
<dbReference type="InterPro" id="IPR026122">
    <property type="entry name" value="MOV-10/SDE3_DEXXQ/H-box"/>
</dbReference>
<feature type="domain" description="DNA2/NAM7 helicase helicase" evidence="7">
    <location>
        <begin position="438"/>
        <end position="508"/>
    </location>
</feature>
<dbReference type="AlphaFoldDB" id="A0A9C5Z0U0"/>
<dbReference type="PANTHER" id="PTHR10887">
    <property type="entry name" value="DNA2/NAM7 HELICASE FAMILY"/>
    <property type="match status" value="1"/>
</dbReference>
<dbReference type="InterPro" id="IPR041677">
    <property type="entry name" value="DNA2/NAM7_AAA_11"/>
</dbReference>
<dbReference type="GO" id="GO:0005694">
    <property type="term" value="C:chromosome"/>
    <property type="evidence" value="ECO:0007669"/>
    <property type="project" value="UniProtKB-ARBA"/>
</dbReference>
<dbReference type="GO" id="GO:0016787">
    <property type="term" value="F:hydrolase activity"/>
    <property type="evidence" value="ECO:0007669"/>
    <property type="project" value="UniProtKB-KW"/>
</dbReference>
<dbReference type="GO" id="GO:0032574">
    <property type="term" value="F:5'-3' RNA helicase activity"/>
    <property type="evidence" value="ECO:0007669"/>
    <property type="project" value="InterPro"/>
</dbReference>
<keyword evidence="2" id="KW-0378">Hydrolase</keyword>
<organism evidence="9 10">
    <name type="scientific">Glossina fuscipes</name>
    <dbReference type="NCBI Taxonomy" id="7396"/>
    <lineage>
        <taxon>Eukaryota</taxon>
        <taxon>Metazoa</taxon>
        <taxon>Ecdysozoa</taxon>
        <taxon>Arthropoda</taxon>
        <taxon>Hexapoda</taxon>
        <taxon>Insecta</taxon>
        <taxon>Pterygota</taxon>
        <taxon>Neoptera</taxon>
        <taxon>Endopterygota</taxon>
        <taxon>Diptera</taxon>
        <taxon>Brachycera</taxon>
        <taxon>Muscomorpha</taxon>
        <taxon>Hippoboscoidea</taxon>
        <taxon>Glossinidae</taxon>
        <taxon>Glossina</taxon>
    </lineage>
</organism>
<dbReference type="GO" id="GO:0003723">
    <property type="term" value="F:RNA binding"/>
    <property type="evidence" value="ECO:0007669"/>
    <property type="project" value="InterPro"/>
</dbReference>
<dbReference type="GO" id="GO:0043186">
    <property type="term" value="C:P granule"/>
    <property type="evidence" value="ECO:0007669"/>
    <property type="project" value="TreeGrafter"/>
</dbReference>
<dbReference type="InterPro" id="IPR027417">
    <property type="entry name" value="P-loop_NTPase"/>
</dbReference>
<dbReference type="GO" id="GO:0005829">
    <property type="term" value="C:cytosol"/>
    <property type="evidence" value="ECO:0007669"/>
    <property type="project" value="TreeGrafter"/>
</dbReference>
<feature type="region of interest" description="Disordered" evidence="6">
    <location>
        <begin position="743"/>
        <end position="773"/>
    </location>
</feature>
<reference evidence="10" key="1">
    <citation type="submission" date="2025-08" db="UniProtKB">
        <authorList>
            <consortium name="RefSeq"/>
        </authorList>
    </citation>
    <scope>IDENTIFICATION</scope>
    <source>
        <tissue evidence="10">Whole body pupa</tissue>
    </source>
</reference>
<dbReference type="Pfam" id="PF13087">
    <property type="entry name" value="AAA_12"/>
    <property type="match status" value="1"/>
</dbReference>
<dbReference type="GO" id="GO:0035194">
    <property type="term" value="P:regulatory ncRNA-mediated post-transcriptional gene silencing"/>
    <property type="evidence" value="ECO:0007669"/>
    <property type="project" value="TreeGrafter"/>
</dbReference>
<evidence type="ECO:0000256" key="1">
    <source>
        <dbReference type="ARBA" id="ARBA00022741"/>
    </source>
</evidence>
<keyword evidence="9" id="KW-1185">Reference proteome</keyword>
<feature type="compositionally biased region" description="Basic residues" evidence="6">
    <location>
        <begin position="753"/>
        <end position="762"/>
    </location>
</feature>
<sequence>MGSAISSAIRSVASTVGRFFSGSKRNSSYNYGNNASTSSRSVPYSSGYIRTVSPVYPPDNSRDKKIIRKFTVLYPLSFYPPSTAMKSSLDQNFSVTSLKTSSPVMSAYLEDYYLHSENIHIIFRYLLEIEDLTVMSQYPALQQKDVIIHSTGDKENREFMVKLNNTDNDINEIVDPFMDEVVVVPKYSAVSTGKIDVLLPHLHEQLRGNENLFRRSGVITSISKDVLRFRFNFDQNSKLLRVNDNEKYNLIIRPMRMPLRYQYRALELLTGDRAIRQYLFPVEKSKNLLENPTRNRNERTHLSLFNRSIFENPEQLQAVNRIVNYENLFAPYIIFGPPGTGKTTTVVETILQLYVRRLSTRILVTSSSNSACDTIASGICKNINRNILYRNQSNLLLRLFSGSALANGVNAIDPEVLKRSNCKGGSHYYPAIEDIRMYSIIVTTLCLVGKLVSGGIGAGGFFTHIFIDEAGACSEPEALVGIMDVKSPKCEIILSGDHKQLGPVFKSERAAELGLSKSLMERLLERKCYSLDEWGNYDRTLQFRLNQNYRCHPKILGLFNHLYYDNKLQAKAKPSDVNVAAKWDKLPNANFPIIFQAVFGRTEKDKRSGSCFNNRELQVSMELLESLLITGIDGRQVEQTDIAIISPYKQQCERIKKQLREKQWTDVEIGTVNSFQGREKHIVIISLVRSFTSLGFVDEPKRLNVMLSRAKSLLIIIGNPGTLRRSADLKYILDECSNNGTFVNNEKKETPKHIKQRQRRNYQNKNNLRGNIS</sequence>
<feature type="domain" description="DNA2/NAM7 helicase helicase" evidence="7">
    <location>
        <begin position="312"/>
        <end position="385"/>
    </location>
</feature>
<dbReference type="Proteomes" id="UP000092443">
    <property type="component" value="Unplaced"/>
</dbReference>
<evidence type="ECO:0000259" key="7">
    <source>
        <dbReference type="Pfam" id="PF13086"/>
    </source>
</evidence>
<keyword evidence="1" id="KW-0547">Nucleotide-binding</keyword>
<keyword evidence="4" id="KW-0067">ATP-binding</keyword>
<keyword evidence="5" id="KW-0943">RNA-mediated gene silencing</keyword>
<evidence type="ECO:0000256" key="2">
    <source>
        <dbReference type="ARBA" id="ARBA00022801"/>
    </source>
</evidence>
<dbReference type="CDD" id="cd18808">
    <property type="entry name" value="SF1_C_Upf1"/>
    <property type="match status" value="1"/>
</dbReference>
<dbReference type="RefSeq" id="XP_037887707.1">
    <property type="nucleotide sequence ID" value="XM_038031779.1"/>
</dbReference>
<evidence type="ECO:0000256" key="4">
    <source>
        <dbReference type="ARBA" id="ARBA00022840"/>
    </source>
</evidence>
<evidence type="ECO:0000256" key="5">
    <source>
        <dbReference type="ARBA" id="ARBA00023158"/>
    </source>
</evidence>
<evidence type="ECO:0000313" key="9">
    <source>
        <dbReference type="Proteomes" id="UP000092443"/>
    </source>
</evidence>
<dbReference type="PANTHER" id="PTHR10887:SF419">
    <property type="entry name" value="RNA HELICASE MOV10L1"/>
    <property type="match status" value="1"/>
</dbReference>
<feature type="compositionally biased region" description="Low complexity" evidence="6">
    <location>
        <begin position="763"/>
        <end position="773"/>
    </location>
</feature>
<name>A0A9C5Z0U0_9MUSC</name>
<proteinExistence type="predicted"/>
<dbReference type="GO" id="GO:0005524">
    <property type="term" value="F:ATP binding"/>
    <property type="evidence" value="ECO:0007669"/>
    <property type="project" value="UniProtKB-KW"/>
</dbReference>
<accession>A0A9C5Z0U0</accession>
<evidence type="ECO:0000256" key="6">
    <source>
        <dbReference type="SAM" id="MobiDB-lite"/>
    </source>
</evidence>
<evidence type="ECO:0000256" key="3">
    <source>
        <dbReference type="ARBA" id="ARBA00022806"/>
    </source>
</evidence>
<dbReference type="KEGG" id="gfs:119636445"/>
<dbReference type="Gene3D" id="3.40.50.300">
    <property type="entry name" value="P-loop containing nucleotide triphosphate hydrolases"/>
    <property type="match status" value="2"/>
</dbReference>
<dbReference type="SUPFAM" id="SSF52540">
    <property type="entry name" value="P-loop containing nucleoside triphosphate hydrolases"/>
    <property type="match status" value="1"/>
</dbReference>
<dbReference type="Pfam" id="PF13086">
    <property type="entry name" value="AAA_11"/>
    <property type="match status" value="2"/>
</dbReference>
<dbReference type="CDD" id="cd18038">
    <property type="entry name" value="DEXXQc_Helz-like"/>
    <property type="match status" value="1"/>
</dbReference>
<dbReference type="GeneID" id="119636445"/>
<keyword evidence="3 10" id="KW-0347">Helicase</keyword>
<dbReference type="InterPro" id="IPR047187">
    <property type="entry name" value="SF1_C_Upf1"/>
</dbReference>
<evidence type="ECO:0000259" key="8">
    <source>
        <dbReference type="Pfam" id="PF13087"/>
    </source>
</evidence>
<protein>
    <submittedName>
        <fullName evidence="10">Helicase MOV-10</fullName>
    </submittedName>
</protein>
<feature type="domain" description="DNA2/NAM7 helicase-like C-terminal" evidence="8">
    <location>
        <begin position="515"/>
        <end position="719"/>
    </location>
</feature>
<dbReference type="InterPro" id="IPR045055">
    <property type="entry name" value="DNA2/NAM7-like"/>
</dbReference>
<dbReference type="FunFam" id="3.40.50.300:FF:000326">
    <property type="entry name" value="P-loop containing nucleoside triphosphate hydrolase"/>
    <property type="match status" value="1"/>
</dbReference>
<dbReference type="InterPro" id="IPR041679">
    <property type="entry name" value="DNA2/NAM7-like_C"/>
</dbReference>
<gene>
    <name evidence="10" type="primary">LOC119636445</name>
</gene>